<dbReference type="EMBL" id="BT142808">
    <property type="protein sequence ID" value="AFK42602.1"/>
    <property type="molecule type" value="mRNA"/>
</dbReference>
<name>I3SQR0_MEDTR</name>
<sequence>MTCPLIWLRVNLEVTLSMRPPPTPARIDLGFPLIVHLILKTLVDSIVISCTVTDGFSSAVIAHRGLLYFSRPLKLLIGSL</sequence>
<protein>
    <submittedName>
        <fullName evidence="1">Uncharacterized protein</fullName>
    </submittedName>
</protein>
<dbReference type="AlphaFoldDB" id="I3SQR0"/>
<accession>I3SQR0</accession>
<organism evidence="1">
    <name type="scientific">Medicago truncatula</name>
    <name type="common">Barrel medic</name>
    <name type="synonym">Medicago tribuloides</name>
    <dbReference type="NCBI Taxonomy" id="3880"/>
    <lineage>
        <taxon>Eukaryota</taxon>
        <taxon>Viridiplantae</taxon>
        <taxon>Streptophyta</taxon>
        <taxon>Embryophyta</taxon>
        <taxon>Tracheophyta</taxon>
        <taxon>Spermatophyta</taxon>
        <taxon>Magnoliopsida</taxon>
        <taxon>eudicotyledons</taxon>
        <taxon>Gunneridae</taxon>
        <taxon>Pentapetalae</taxon>
        <taxon>rosids</taxon>
        <taxon>fabids</taxon>
        <taxon>Fabales</taxon>
        <taxon>Fabaceae</taxon>
        <taxon>Papilionoideae</taxon>
        <taxon>50 kb inversion clade</taxon>
        <taxon>NPAAA clade</taxon>
        <taxon>Hologalegina</taxon>
        <taxon>IRL clade</taxon>
        <taxon>Trifolieae</taxon>
        <taxon>Medicago</taxon>
    </lineage>
</organism>
<proteinExistence type="evidence at transcript level"/>
<evidence type="ECO:0000313" key="1">
    <source>
        <dbReference type="EMBL" id="AFK42602.1"/>
    </source>
</evidence>
<reference evidence="1" key="1">
    <citation type="submission" date="2012-05" db="EMBL/GenBank/DDBJ databases">
        <authorList>
            <person name="Krishnakumar V."/>
            <person name="Cheung F."/>
            <person name="Xiao Y."/>
            <person name="Chan A."/>
            <person name="Moskal W.A."/>
            <person name="Town C.D."/>
        </authorList>
    </citation>
    <scope>NUCLEOTIDE SEQUENCE</scope>
</reference>